<evidence type="ECO:0000256" key="1">
    <source>
        <dbReference type="SAM" id="SignalP"/>
    </source>
</evidence>
<keyword evidence="1" id="KW-0732">Signal</keyword>
<sequence length="176" mass="20699">MRTLFPYFFFSFFFFTRWNYFHSCLLRVTVNLRDCSASVYSCHKEHITLSHPPYFLTSWSPIPALYIYIYYLLHSLLLLQLTPPLPFPSEGNINTMTLSKSLPPCKQLEWEYFPLDLLRGEVTDVTSPHVFFSVIVVHCVPYTLRATSFGSLSPQNICFNTSHYVSRHFWCRCKTV</sequence>
<gene>
    <name evidence="2" type="ORF">TCIL3000_3_2830</name>
</gene>
<dbReference type="AlphaFoldDB" id="G0UKE5"/>
<organism evidence="2">
    <name type="scientific">Trypanosoma congolense (strain IL3000)</name>
    <dbReference type="NCBI Taxonomy" id="1068625"/>
    <lineage>
        <taxon>Eukaryota</taxon>
        <taxon>Discoba</taxon>
        <taxon>Euglenozoa</taxon>
        <taxon>Kinetoplastea</taxon>
        <taxon>Metakinetoplastina</taxon>
        <taxon>Trypanosomatida</taxon>
        <taxon>Trypanosomatidae</taxon>
        <taxon>Trypanosoma</taxon>
        <taxon>Nannomonas</taxon>
    </lineage>
</organism>
<protein>
    <submittedName>
        <fullName evidence="2">Uncharacterized protein TCIL3000_3_2830</fullName>
    </submittedName>
</protein>
<name>G0UKE5_TRYCI</name>
<dbReference type="EMBL" id="HE575316">
    <property type="protein sequence ID" value="CCC89850.1"/>
    <property type="molecule type" value="Genomic_DNA"/>
</dbReference>
<feature type="signal peptide" evidence="1">
    <location>
        <begin position="1"/>
        <end position="23"/>
    </location>
</feature>
<evidence type="ECO:0000313" key="2">
    <source>
        <dbReference type="EMBL" id="CCC89850.1"/>
    </source>
</evidence>
<feature type="chain" id="PRO_5003410181" evidence="1">
    <location>
        <begin position="24"/>
        <end position="176"/>
    </location>
</feature>
<proteinExistence type="predicted"/>
<dbReference type="VEuPathDB" id="TriTrypDB:TcIL3000_3_2830"/>
<reference evidence="2" key="1">
    <citation type="journal article" date="2012" name="Proc. Natl. Acad. Sci. U.S.A.">
        <title>Antigenic diversity is generated by distinct evolutionary mechanisms in African trypanosome species.</title>
        <authorList>
            <person name="Jackson A.P."/>
            <person name="Berry A."/>
            <person name="Aslett M."/>
            <person name="Allison H.C."/>
            <person name="Burton P."/>
            <person name="Vavrova-Anderson J."/>
            <person name="Brown R."/>
            <person name="Browne H."/>
            <person name="Corton N."/>
            <person name="Hauser H."/>
            <person name="Gamble J."/>
            <person name="Gilderthorp R."/>
            <person name="Marcello L."/>
            <person name="McQuillan J."/>
            <person name="Otto T.D."/>
            <person name="Quail M.A."/>
            <person name="Sanders M.J."/>
            <person name="van Tonder A."/>
            <person name="Ginger M.L."/>
            <person name="Field M.C."/>
            <person name="Barry J.D."/>
            <person name="Hertz-Fowler C."/>
            <person name="Berriman M."/>
        </authorList>
    </citation>
    <scope>NUCLEOTIDE SEQUENCE</scope>
    <source>
        <strain evidence="2">IL3000</strain>
    </source>
</reference>
<accession>G0UKE5</accession>